<keyword evidence="10" id="KW-1185">Reference proteome</keyword>
<evidence type="ECO:0000256" key="2">
    <source>
        <dbReference type="ARBA" id="ARBA00022692"/>
    </source>
</evidence>
<accession>A0A1G8GCB2</accession>
<dbReference type="OrthoDB" id="5741235at2"/>
<keyword evidence="9" id="KW-0969">Cilium</keyword>
<evidence type="ECO:0000256" key="1">
    <source>
        <dbReference type="ARBA" id="ARBA00022475"/>
    </source>
</evidence>
<keyword evidence="1 7" id="KW-1003">Cell membrane</keyword>
<dbReference type="PANTHER" id="PTHR38766">
    <property type="entry name" value="FLAGELLAR PROTEIN FLIO"/>
    <property type="match status" value="1"/>
</dbReference>
<keyword evidence="5 7" id="KW-0975">Bacterial flagellum</keyword>
<evidence type="ECO:0000256" key="5">
    <source>
        <dbReference type="ARBA" id="ARBA00023143"/>
    </source>
</evidence>
<feature type="chain" id="PRO_5011643863" description="Flagellar protein" evidence="8">
    <location>
        <begin position="23"/>
        <end position="159"/>
    </location>
</feature>
<dbReference type="NCBIfam" id="TIGR03500">
    <property type="entry name" value="FliO_TIGR"/>
    <property type="match status" value="1"/>
</dbReference>
<evidence type="ECO:0000313" key="9">
    <source>
        <dbReference type="EMBL" id="SDH92028.1"/>
    </source>
</evidence>
<comment type="similarity">
    <text evidence="6 7">Belongs to the FliO/MopB family.</text>
</comment>
<dbReference type="STRING" id="428992.SAMN05216272_104158"/>
<dbReference type="AlphaFoldDB" id="A0A1G8GCB2"/>
<organism evidence="9 10">
    <name type="scientific">Pseudomonas panipatensis</name>
    <dbReference type="NCBI Taxonomy" id="428992"/>
    <lineage>
        <taxon>Bacteria</taxon>
        <taxon>Pseudomonadati</taxon>
        <taxon>Pseudomonadota</taxon>
        <taxon>Gammaproteobacteria</taxon>
        <taxon>Pseudomonadales</taxon>
        <taxon>Pseudomonadaceae</taxon>
        <taxon>Pseudomonas</taxon>
    </lineage>
</organism>
<keyword evidence="9" id="KW-0966">Cell projection</keyword>
<proteinExistence type="inferred from homology"/>
<protein>
    <recommendedName>
        <fullName evidence="7">Flagellar protein</fullName>
    </recommendedName>
</protein>
<keyword evidence="9" id="KW-0282">Flagellum</keyword>
<keyword evidence="8" id="KW-0732">Signal</keyword>
<evidence type="ECO:0000256" key="6">
    <source>
        <dbReference type="ARBA" id="ARBA00037937"/>
    </source>
</evidence>
<reference evidence="10" key="1">
    <citation type="submission" date="2016-10" db="EMBL/GenBank/DDBJ databases">
        <authorList>
            <person name="Varghese N."/>
            <person name="Submissions S."/>
        </authorList>
    </citation>
    <scope>NUCLEOTIDE SEQUENCE [LARGE SCALE GENOMIC DNA]</scope>
    <source>
        <strain evidence="10">CCM 7469</strain>
    </source>
</reference>
<dbReference type="GO" id="GO:0044781">
    <property type="term" value="P:bacterial-type flagellum organization"/>
    <property type="evidence" value="ECO:0007669"/>
    <property type="project" value="UniProtKB-UniRule"/>
</dbReference>
<dbReference type="Proteomes" id="UP000199636">
    <property type="component" value="Unassembled WGS sequence"/>
</dbReference>
<evidence type="ECO:0000256" key="3">
    <source>
        <dbReference type="ARBA" id="ARBA00022989"/>
    </source>
</evidence>
<dbReference type="PANTHER" id="PTHR38766:SF1">
    <property type="entry name" value="FLAGELLAR PROTEIN FLIO"/>
    <property type="match status" value="1"/>
</dbReference>
<evidence type="ECO:0000313" key="10">
    <source>
        <dbReference type="Proteomes" id="UP000199636"/>
    </source>
</evidence>
<gene>
    <name evidence="9" type="ORF">SAMN05216272_104158</name>
</gene>
<keyword evidence="4 7" id="KW-0472">Membrane</keyword>
<dbReference type="EMBL" id="FNDS01000004">
    <property type="protein sequence ID" value="SDH92028.1"/>
    <property type="molecule type" value="Genomic_DNA"/>
</dbReference>
<evidence type="ECO:0000256" key="7">
    <source>
        <dbReference type="RuleBase" id="RU362064"/>
    </source>
</evidence>
<keyword evidence="3 7" id="KW-1133">Transmembrane helix</keyword>
<sequence>MARLLALFLALPLAGLPLFAGAEEEAAVAPAPAIVHASASPSLITGSAGTQLLQLLFGLVLVVALIFLLAWLVRRMQQIGPRSNQAIKLVASQALSPRDRLVLVQVGEEQILLGLTPGRITPLHVLKEPVRSTEPVEPATPEFAQRLLELLNKDKGRPQ</sequence>
<feature type="transmembrane region" description="Helical" evidence="7">
    <location>
        <begin position="53"/>
        <end position="73"/>
    </location>
</feature>
<dbReference type="InterPro" id="IPR052205">
    <property type="entry name" value="FliO/MopB"/>
</dbReference>
<evidence type="ECO:0000256" key="8">
    <source>
        <dbReference type="SAM" id="SignalP"/>
    </source>
</evidence>
<dbReference type="RefSeq" id="WP_090262590.1">
    <property type="nucleotide sequence ID" value="NZ_FNDS01000004.1"/>
</dbReference>
<dbReference type="InterPro" id="IPR022781">
    <property type="entry name" value="Flagellar_biosynth_FliO"/>
</dbReference>
<evidence type="ECO:0000256" key="4">
    <source>
        <dbReference type="ARBA" id="ARBA00023136"/>
    </source>
</evidence>
<dbReference type="GO" id="GO:0005886">
    <property type="term" value="C:plasma membrane"/>
    <property type="evidence" value="ECO:0007669"/>
    <property type="project" value="UniProtKB-SubCell"/>
</dbReference>
<dbReference type="GO" id="GO:0009425">
    <property type="term" value="C:bacterial-type flagellum basal body"/>
    <property type="evidence" value="ECO:0007669"/>
    <property type="project" value="UniProtKB-SubCell"/>
</dbReference>
<name>A0A1G8GCB2_9PSED</name>
<comment type="subcellular location">
    <subcellularLocation>
        <location evidence="7">Cell membrane</location>
    </subcellularLocation>
    <subcellularLocation>
        <location evidence="7">Bacterial flagellum basal body</location>
    </subcellularLocation>
</comment>
<dbReference type="Pfam" id="PF04347">
    <property type="entry name" value="FliO"/>
    <property type="match status" value="1"/>
</dbReference>
<keyword evidence="2 7" id="KW-0812">Transmembrane</keyword>
<feature type="signal peptide" evidence="8">
    <location>
        <begin position="1"/>
        <end position="22"/>
    </location>
</feature>